<keyword evidence="5" id="KW-0963">Cytoplasm</keyword>
<dbReference type="GO" id="GO:0005737">
    <property type="term" value="C:cytoplasm"/>
    <property type="evidence" value="ECO:0007669"/>
    <property type="project" value="UniProtKB-SubCell"/>
</dbReference>
<name>A0A6G1SE95_9ACAR</name>
<evidence type="ECO:0000256" key="10">
    <source>
        <dbReference type="SAM" id="MobiDB-lite"/>
    </source>
</evidence>
<sequence>MALSNPEDAFAKLVDEGPVDQDKLLKDDEILSEEEKKRPENAADCGETENAKPKKPCANCTCGLADKIESSAADTETPKGSCGSCYLGDAFRCASCPYRGMPAFKPGEKVVIDTSDDL</sequence>
<comment type="similarity">
    <text evidence="3">Belongs to the anamorsin family.</text>
</comment>
<evidence type="ECO:0000313" key="12">
    <source>
        <dbReference type="EMBL" id="MDE48487.1"/>
    </source>
</evidence>
<dbReference type="InterPro" id="IPR007785">
    <property type="entry name" value="Anamorsin"/>
</dbReference>
<comment type="cofactor">
    <cofactor evidence="1">
        <name>[4Fe-4S] cluster</name>
        <dbReference type="ChEBI" id="CHEBI:49883"/>
    </cofactor>
</comment>
<dbReference type="GO" id="GO:0051539">
    <property type="term" value="F:4 iron, 4 sulfur cluster binding"/>
    <property type="evidence" value="ECO:0007669"/>
    <property type="project" value="UniProtKB-KW"/>
</dbReference>
<evidence type="ECO:0000256" key="4">
    <source>
        <dbReference type="ARBA" id="ARBA00022485"/>
    </source>
</evidence>
<keyword evidence="9" id="KW-0496">Mitochondrion</keyword>
<protein>
    <submittedName>
        <fullName evidence="12">Anamorsin</fullName>
    </submittedName>
</protein>
<evidence type="ECO:0000256" key="9">
    <source>
        <dbReference type="ARBA" id="ARBA00023128"/>
    </source>
</evidence>
<gene>
    <name evidence="12" type="ORF">g.17215</name>
</gene>
<evidence type="ECO:0000256" key="2">
    <source>
        <dbReference type="ARBA" id="ARBA00004496"/>
    </source>
</evidence>
<dbReference type="EMBL" id="GGYP01003716">
    <property type="protein sequence ID" value="MDE48487.1"/>
    <property type="molecule type" value="Transcribed_RNA"/>
</dbReference>
<evidence type="ECO:0000256" key="7">
    <source>
        <dbReference type="ARBA" id="ARBA00023004"/>
    </source>
</evidence>
<reference evidence="12" key="1">
    <citation type="submission" date="2018-10" db="EMBL/GenBank/DDBJ databases">
        <title>Transcriptome assembly of Aceria tosichella (Wheat curl mite) Type 2.</title>
        <authorList>
            <person name="Scully E.D."/>
            <person name="Geib S.M."/>
            <person name="Palmer N.A."/>
            <person name="Gupta A.K."/>
            <person name="Sarath G."/>
            <person name="Tatineni S."/>
        </authorList>
    </citation>
    <scope>NUCLEOTIDE SEQUENCE</scope>
    <source>
        <strain evidence="12">LincolnNE</strain>
    </source>
</reference>
<dbReference type="PANTHER" id="PTHR13273:SF14">
    <property type="entry name" value="ANAMORSIN"/>
    <property type="match status" value="1"/>
</dbReference>
<dbReference type="PANTHER" id="PTHR13273">
    <property type="entry name" value="ANAMORSIN"/>
    <property type="match status" value="1"/>
</dbReference>
<keyword evidence="8" id="KW-0411">Iron-sulfur</keyword>
<evidence type="ECO:0000256" key="3">
    <source>
        <dbReference type="ARBA" id="ARBA00008169"/>
    </source>
</evidence>
<feature type="domain" description="Anamorsin C-terminal" evidence="11">
    <location>
        <begin position="75"/>
        <end position="112"/>
    </location>
</feature>
<feature type="region of interest" description="Disordered" evidence="10">
    <location>
        <begin position="1"/>
        <end position="56"/>
    </location>
</feature>
<feature type="compositionally biased region" description="Basic and acidic residues" evidence="10">
    <location>
        <begin position="9"/>
        <end position="41"/>
    </location>
</feature>
<evidence type="ECO:0000256" key="6">
    <source>
        <dbReference type="ARBA" id="ARBA00022723"/>
    </source>
</evidence>
<dbReference type="GO" id="GO:0016226">
    <property type="term" value="P:iron-sulfur cluster assembly"/>
    <property type="evidence" value="ECO:0007669"/>
    <property type="project" value="InterPro"/>
</dbReference>
<evidence type="ECO:0000256" key="1">
    <source>
        <dbReference type="ARBA" id="ARBA00001966"/>
    </source>
</evidence>
<dbReference type="AlphaFoldDB" id="A0A6G1SE95"/>
<dbReference type="InterPro" id="IPR046408">
    <property type="entry name" value="CIAPIN1"/>
</dbReference>
<evidence type="ECO:0000256" key="8">
    <source>
        <dbReference type="ARBA" id="ARBA00023014"/>
    </source>
</evidence>
<keyword evidence="6" id="KW-0479">Metal-binding</keyword>
<evidence type="ECO:0000256" key="5">
    <source>
        <dbReference type="ARBA" id="ARBA00022490"/>
    </source>
</evidence>
<proteinExistence type="inferred from homology"/>
<accession>A0A6G1SE95</accession>
<keyword evidence="7" id="KW-0408">Iron</keyword>
<keyword evidence="4" id="KW-0004">4Fe-4S</keyword>
<dbReference type="Pfam" id="PF05093">
    <property type="entry name" value="CIAPIN1"/>
    <property type="match status" value="1"/>
</dbReference>
<comment type="subcellular location">
    <subcellularLocation>
        <location evidence="2">Cytoplasm</location>
    </subcellularLocation>
</comment>
<dbReference type="GO" id="GO:0046872">
    <property type="term" value="F:metal ion binding"/>
    <property type="evidence" value="ECO:0007669"/>
    <property type="project" value="UniProtKB-KW"/>
</dbReference>
<evidence type="ECO:0000259" key="11">
    <source>
        <dbReference type="Pfam" id="PF05093"/>
    </source>
</evidence>
<organism evidence="12">
    <name type="scientific">Aceria tosichella</name>
    <name type="common">wheat curl mite</name>
    <dbReference type="NCBI Taxonomy" id="561515"/>
    <lineage>
        <taxon>Eukaryota</taxon>
        <taxon>Metazoa</taxon>
        <taxon>Ecdysozoa</taxon>
        <taxon>Arthropoda</taxon>
        <taxon>Chelicerata</taxon>
        <taxon>Arachnida</taxon>
        <taxon>Acari</taxon>
        <taxon>Acariformes</taxon>
        <taxon>Trombidiformes</taxon>
        <taxon>Prostigmata</taxon>
        <taxon>Eupodina</taxon>
        <taxon>Eriophyoidea</taxon>
        <taxon>Eriophyidae</taxon>
        <taxon>Eriophyinae</taxon>
        <taxon>Aceriini</taxon>
        <taxon>Aceria</taxon>
    </lineage>
</organism>